<dbReference type="SUPFAM" id="SSF49265">
    <property type="entry name" value="Fibronectin type III"/>
    <property type="match status" value="1"/>
</dbReference>
<dbReference type="Proteomes" id="UP000625711">
    <property type="component" value="Unassembled WGS sequence"/>
</dbReference>
<keyword evidence="2" id="KW-1185">Reference proteome</keyword>
<dbReference type="AlphaFoldDB" id="A0A834IMK3"/>
<dbReference type="Gene3D" id="2.60.40.10">
    <property type="entry name" value="Immunoglobulins"/>
    <property type="match status" value="1"/>
</dbReference>
<gene>
    <name evidence="1" type="ORF">GWI33_005597</name>
</gene>
<evidence type="ECO:0000313" key="1">
    <source>
        <dbReference type="EMBL" id="KAF7280628.1"/>
    </source>
</evidence>
<accession>A0A834IMK3</accession>
<sequence length="424" mass="48314">MDKEIAETVTAAKLYLNNLLDLQCDIQNAEKQVLTTYNQTYDDIKTSFASLRKIVENLLDKREQDLLGKAVKAKSDGLVPLVQCANIIKKNIKTTNHLIDQGNRTNDLTADDLGQFLQKGTLLGNLPEVPEPKEVPYISFYFDPFHESELKQIIDNIGEVYKIAPIQIQKVSQKPGAILIEWEQNFDNNEDKVRDIQEFKLQRAFGDVVKEKNLSVNFIDCYKGQETQFLLRDIQISQPYSFRICCKFDGTSDWSPWSVPQVGLTNLKWFYWENAPGCILTNDNKIVRSEHNTERTVFSDGPQVALGDSLEFTVLEVDMKTEAILALIQGKNNGIANLHDYKDGIFLIDSNGHIIIDGIEKSTVLPKFAKGLKVCFSLEKVNDDKVRINVDSSDKRVTYDWFLASESKLYFASQLSSNWKFMVE</sequence>
<organism evidence="1 2">
    <name type="scientific">Rhynchophorus ferrugineus</name>
    <name type="common">Red palm weevil</name>
    <name type="synonym">Curculio ferrugineus</name>
    <dbReference type="NCBI Taxonomy" id="354439"/>
    <lineage>
        <taxon>Eukaryota</taxon>
        <taxon>Metazoa</taxon>
        <taxon>Ecdysozoa</taxon>
        <taxon>Arthropoda</taxon>
        <taxon>Hexapoda</taxon>
        <taxon>Insecta</taxon>
        <taxon>Pterygota</taxon>
        <taxon>Neoptera</taxon>
        <taxon>Endopterygota</taxon>
        <taxon>Coleoptera</taxon>
        <taxon>Polyphaga</taxon>
        <taxon>Cucujiformia</taxon>
        <taxon>Curculionidae</taxon>
        <taxon>Dryophthorinae</taxon>
        <taxon>Rhynchophorus</taxon>
    </lineage>
</organism>
<dbReference type="OrthoDB" id="9984427at2759"/>
<protein>
    <recommendedName>
        <fullName evidence="3">Cytokine receptor-like factor 3</fullName>
    </recommendedName>
</protein>
<evidence type="ECO:0000313" key="2">
    <source>
        <dbReference type="Proteomes" id="UP000625711"/>
    </source>
</evidence>
<evidence type="ECO:0008006" key="3">
    <source>
        <dbReference type="Google" id="ProtNLM"/>
    </source>
</evidence>
<dbReference type="EMBL" id="JAACXV010000278">
    <property type="protein sequence ID" value="KAF7280628.1"/>
    <property type="molecule type" value="Genomic_DNA"/>
</dbReference>
<name>A0A834IMK3_RHYFE</name>
<comment type="caution">
    <text evidence="1">The sequence shown here is derived from an EMBL/GenBank/DDBJ whole genome shotgun (WGS) entry which is preliminary data.</text>
</comment>
<reference evidence="1" key="1">
    <citation type="submission" date="2020-08" db="EMBL/GenBank/DDBJ databases">
        <title>Genome sequencing and assembly of the red palm weevil Rhynchophorus ferrugineus.</title>
        <authorList>
            <person name="Dias G.B."/>
            <person name="Bergman C.M."/>
            <person name="Manee M."/>
        </authorList>
    </citation>
    <scope>NUCLEOTIDE SEQUENCE</scope>
    <source>
        <strain evidence="1">AA-2017</strain>
        <tissue evidence="1">Whole larva</tissue>
    </source>
</reference>
<dbReference type="InterPro" id="IPR013783">
    <property type="entry name" value="Ig-like_fold"/>
</dbReference>
<dbReference type="InterPro" id="IPR036116">
    <property type="entry name" value="FN3_sf"/>
</dbReference>
<proteinExistence type="predicted"/>